<accession>A0A672L1M4</accession>
<protein>
    <recommendedName>
        <fullName evidence="4">Immunoglobulin subtype domain-containing protein</fullName>
    </recommendedName>
</protein>
<feature type="chain" id="PRO_5025417176" description="Immunoglobulin subtype domain-containing protein" evidence="1">
    <location>
        <begin position="17"/>
        <end position="298"/>
    </location>
</feature>
<dbReference type="PANTHER" id="PTHR21063">
    <property type="entry name" value="LFA-3"/>
    <property type="match status" value="1"/>
</dbReference>
<name>A0A672L1M4_SINGR</name>
<dbReference type="Gene3D" id="2.60.40.10">
    <property type="entry name" value="Immunoglobulins"/>
    <property type="match status" value="1"/>
</dbReference>
<reference evidence="2" key="1">
    <citation type="submission" date="2025-08" db="UniProtKB">
        <authorList>
            <consortium name="Ensembl"/>
        </authorList>
    </citation>
    <scope>IDENTIFICATION</scope>
</reference>
<dbReference type="InterPro" id="IPR013783">
    <property type="entry name" value="Ig-like_fold"/>
</dbReference>
<organism evidence="2 3">
    <name type="scientific">Sinocyclocheilus grahami</name>
    <name type="common">Dianchi golden-line fish</name>
    <name type="synonym">Barbus grahami</name>
    <dbReference type="NCBI Taxonomy" id="75366"/>
    <lineage>
        <taxon>Eukaryota</taxon>
        <taxon>Metazoa</taxon>
        <taxon>Chordata</taxon>
        <taxon>Craniata</taxon>
        <taxon>Vertebrata</taxon>
        <taxon>Euteleostomi</taxon>
        <taxon>Actinopterygii</taxon>
        <taxon>Neopterygii</taxon>
        <taxon>Teleostei</taxon>
        <taxon>Ostariophysi</taxon>
        <taxon>Cypriniformes</taxon>
        <taxon>Cyprinidae</taxon>
        <taxon>Cyprininae</taxon>
        <taxon>Sinocyclocheilus</taxon>
    </lineage>
</organism>
<evidence type="ECO:0008006" key="4">
    <source>
        <dbReference type="Google" id="ProtNLM"/>
    </source>
</evidence>
<keyword evidence="3" id="KW-1185">Reference proteome</keyword>
<reference evidence="2" key="2">
    <citation type="submission" date="2025-09" db="UniProtKB">
        <authorList>
            <consortium name="Ensembl"/>
        </authorList>
    </citation>
    <scope>IDENTIFICATION</scope>
</reference>
<evidence type="ECO:0000313" key="2">
    <source>
        <dbReference type="Ensembl" id="ENSSGRP00000016985.1"/>
    </source>
</evidence>
<dbReference type="InParanoid" id="A0A672L1M4"/>
<keyword evidence="1" id="KW-0732">Signal</keyword>
<dbReference type="AlphaFoldDB" id="A0A672L1M4"/>
<sequence length="298" mass="33738">LIFLYYCLSLSSGVVGDDVVTMSVMEGDSVALYSGVTKQQRDKMLWYINDTLIALINGEPSKSCVYYGEGEIFRDRLEVDYATGSLTIKNIRPEHTGRYEANFIQSKSSGTSQSLNRNRKCDGTKIIKKMSNIGDSVKTFSVSVTGKSFSALAPGKHWTIVAGVSIFTFHTIESQCDNMLWYINDTDCADQWRVQPQHTGRYEANFIQSKSSGTSQSLNRDSKCDGTKIIKKIINIGNSKVVKVISDGYLLPRVKDHGKKMEVHQYQGIENGFECLLAFYFHFQIHNHMHCLCRERRY</sequence>
<dbReference type="SUPFAM" id="SSF48726">
    <property type="entry name" value="Immunoglobulin"/>
    <property type="match status" value="1"/>
</dbReference>
<evidence type="ECO:0000313" key="3">
    <source>
        <dbReference type="Proteomes" id="UP000472262"/>
    </source>
</evidence>
<dbReference type="Ensembl" id="ENSSGRT00000018358.1">
    <property type="protein sequence ID" value="ENSSGRP00000016985.1"/>
    <property type="gene ID" value="ENSSGRG00000010316.1"/>
</dbReference>
<dbReference type="InterPro" id="IPR036179">
    <property type="entry name" value="Ig-like_dom_sf"/>
</dbReference>
<dbReference type="Proteomes" id="UP000472262">
    <property type="component" value="Unassembled WGS sequence"/>
</dbReference>
<feature type="signal peptide" evidence="1">
    <location>
        <begin position="1"/>
        <end position="16"/>
    </location>
</feature>
<proteinExistence type="predicted"/>
<dbReference type="PANTHER" id="PTHR21063:SF4">
    <property type="entry name" value="CD48 ANTIGEN-RELATED"/>
    <property type="match status" value="1"/>
</dbReference>
<evidence type="ECO:0000256" key="1">
    <source>
        <dbReference type="SAM" id="SignalP"/>
    </source>
</evidence>